<dbReference type="PROSITE" id="PS00154">
    <property type="entry name" value="ATPASE_E1_E2"/>
    <property type="match status" value="1"/>
</dbReference>
<evidence type="ECO:0000256" key="14">
    <source>
        <dbReference type="SAM" id="MobiDB-lite"/>
    </source>
</evidence>
<dbReference type="PRINTS" id="PR00941">
    <property type="entry name" value="CDATPASE"/>
</dbReference>
<feature type="transmembrane region" description="Helical" evidence="13">
    <location>
        <begin position="121"/>
        <end position="143"/>
    </location>
</feature>
<dbReference type="NCBIfam" id="TIGR01525">
    <property type="entry name" value="ATPase-IB_hvy"/>
    <property type="match status" value="1"/>
</dbReference>
<dbReference type="Pfam" id="PF00702">
    <property type="entry name" value="Hydrolase"/>
    <property type="match status" value="1"/>
</dbReference>
<dbReference type="InterPro" id="IPR023299">
    <property type="entry name" value="ATPase_P-typ_cyto_dom_N"/>
</dbReference>
<dbReference type="GO" id="GO:0005886">
    <property type="term" value="C:plasma membrane"/>
    <property type="evidence" value="ECO:0007669"/>
    <property type="project" value="UniProtKB-SubCell"/>
</dbReference>
<sequence>MPSPATFDLPIAGMTCASCAGRVERALRKVPGVQVATVNLANERAYVEVSGQIDPAVLVAAVDKAGYSASLEQDSAVQQADQRQRHNTERWQLILAIVLALPLVVPMLLQPFGGHGMLPAWLQFALATPVQFLLGARFYVAAWKAVRAGSGNMDLLVALGTSAGYGLSIYQWLSAAPGTMPHLYFEASAVVIALVLLGKYLESSAKRQTASAIRALEGLRPERAIKRVDGQEMEVAISTLSIGDQVVVKPGERFPVDGEVIEGQSHADEALISGESLPVPKQPGDRVTGGAINGEGRLLISTQALGAETVLARIIRLVEDAQSAKAPIQKLVDKVSQVFVPVVLLIALATLVGWLMAGASLEAAVINAVTVLVIACPCALGLATPTAIMAGTGVAARHGILIKDAEALERAHEVTTVVFDKTGTLTSGTPRIAHMAALDGDENALLQLAGALQRGSEHPLAKAVLDVTTERGLNLGDVSNSRALAGRGIAGTLDSRELALGNQRLLQESGLLQESNLTGLDLYGRAQAWEAEGRTLSWLIELSPQRQVLGLFAFGDTLKPGAVEAIAQLTARHISSHLLTGDNRGSARVVAQALGINDVHAEILPADKAATVVALKKTGVVAMVGDGINDAPALAAADIGIAMGGGTDVAMHAAGITLMRGDPRLIPAALDISRKTYAKIRQNLFWAFVYNLIGIPLAAFGLLNPVLAGAAMALSSVSVVSNALLLKTWTPKDQANDEPIDAPNDKPNDTGDAS</sequence>
<dbReference type="Gene3D" id="3.30.70.100">
    <property type="match status" value="1"/>
</dbReference>
<dbReference type="SUPFAM" id="SSF81665">
    <property type="entry name" value="Calcium ATPase, transmembrane domain M"/>
    <property type="match status" value="1"/>
</dbReference>
<evidence type="ECO:0000313" key="16">
    <source>
        <dbReference type="EMBL" id="OCX13928.1"/>
    </source>
</evidence>
<comment type="caution">
    <text evidence="16">The sequence shown here is derived from an EMBL/GenBank/DDBJ whole genome shotgun (WGS) entry which is preliminary data.</text>
</comment>
<organism evidence="16 17">
    <name type="scientific">Pseudomonas graminis</name>
    <dbReference type="NCBI Taxonomy" id="158627"/>
    <lineage>
        <taxon>Bacteria</taxon>
        <taxon>Pseudomonadati</taxon>
        <taxon>Pseudomonadota</taxon>
        <taxon>Gammaproteobacteria</taxon>
        <taxon>Pseudomonadales</taxon>
        <taxon>Pseudomonadaceae</taxon>
        <taxon>Pseudomonas</taxon>
    </lineage>
</organism>
<dbReference type="InterPro" id="IPR017969">
    <property type="entry name" value="Heavy-metal-associated_CS"/>
</dbReference>
<dbReference type="GO" id="GO:0016887">
    <property type="term" value="F:ATP hydrolysis activity"/>
    <property type="evidence" value="ECO:0007669"/>
    <property type="project" value="InterPro"/>
</dbReference>
<dbReference type="SFLD" id="SFLDG00002">
    <property type="entry name" value="C1.7:_P-type_atpase_like"/>
    <property type="match status" value="1"/>
</dbReference>
<dbReference type="InterPro" id="IPR036412">
    <property type="entry name" value="HAD-like_sf"/>
</dbReference>
<dbReference type="InterPro" id="IPR036163">
    <property type="entry name" value="HMA_dom_sf"/>
</dbReference>
<dbReference type="PANTHER" id="PTHR43520">
    <property type="entry name" value="ATP7, ISOFORM B"/>
    <property type="match status" value="1"/>
</dbReference>
<feature type="compositionally biased region" description="Basic and acidic residues" evidence="14">
    <location>
        <begin position="743"/>
        <end position="754"/>
    </location>
</feature>
<dbReference type="Gene3D" id="3.40.1110.10">
    <property type="entry name" value="Calcium-transporting ATPase, cytoplasmic domain N"/>
    <property type="match status" value="1"/>
</dbReference>
<dbReference type="InterPro" id="IPR027256">
    <property type="entry name" value="P-typ_ATPase_IB"/>
</dbReference>
<dbReference type="Gene3D" id="2.70.150.10">
    <property type="entry name" value="Calcium-transporting ATPase, cytoplasmic transduction domain A"/>
    <property type="match status" value="1"/>
</dbReference>
<dbReference type="Pfam" id="PF00403">
    <property type="entry name" value="HMA"/>
    <property type="match status" value="1"/>
</dbReference>
<dbReference type="AlphaFoldDB" id="A0A1C2DGP1"/>
<keyword evidence="5 13" id="KW-0479">Metal-binding</keyword>
<dbReference type="FunFam" id="2.70.150.10:FF:000002">
    <property type="entry name" value="Copper-transporting ATPase 1, putative"/>
    <property type="match status" value="1"/>
</dbReference>
<protein>
    <recommendedName>
        <fullName evidence="11">P-type Cu(2+) transporter</fullName>
        <ecNumber evidence="11">7.2.2.9</ecNumber>
    </recommendedName>
</protein>
<evidence type="ECO:0000256" key="9">
    <source>
        <dbReference type="ARBA" id="ARBA00022989"/>
    </source>
</evidence>
<feature type="transmembrane region" description="Helical" evidence="13">
    <location>
        <begin position="91"/>
        <end position="109"/>
    </location>
</feature>
<dbReference type="InterPro" id="IPR023214">
    <property type="entry name" value="HAD_sf"/>
</dbReference>
<evidence type="ECO:0000259" key="15">
    <source>
        <dbReference type="PROSITE" id="PS50846"/>
    </source>
</evidence>
<feature type="transmembrane region" description="Helical" evidence="13">
    <location>
        <begin position="155"/>
        <end position="173"/>
    </location>
</feature>
<dbReference type="InterPro" id="IPR023298">
    <property type="entry name" value="ATPase_P-typ_TM_dom_sf"/>
</dbReference>
<keyword evidence="7 13" id="KW-0067">ATP-binding</keyword>
<evidence type="ECO:0000256" key="7">
    <source>
        <dbReference type="ARBA" id="ARBA00022840"/>
    </source>
</evidence>
<dbReference type="GO" id="GO:0005524">
    <property type="term" value="F:ATP binding"/>
    <property type="evidence" value="ECO:0007669"/>
    <property type="project" value="UniProtKB-UniRule"/>
</dbReference>
<feature type="transmembrane region" description="Helical" evidence="13">
    <location>
        <begin position="709"/>
        <end position="726"/>
    </location>
</feature>
<evidence type="ECO:0000256" key="2">
    <source>
        <dbReference type="ARBA" id="ARBA00006024"/>
    </source>
</evidence>
<feature type="transmembrane region" description="Helical" evidence="13">
    <location>
        <begin position="179"/>
        <end position="198"/>
    </location>
</feature>
<dbReference type="InterPro" id="IPR008250">
    <property type="entry name" value="ATPase_P-typ_transduc_dom_A_sf"/>
</dbReference>
<evidence type="ECO:0000256" key="8">
    <source>
        <dbReference type="ARBA" id="ARBA00022967"/>
    </source>
</evidence>
<feature type="transmembrane region" description="Helical" evidence="13">
    <location>
        <begin position="684"/>
        <end position="703"/>
    </location>
</feature>
<proteinExistence type="inferred from homology"/>
<dbReference type="FunFam" id="3.30.70.100:FF:000005">
    <property type="entry name" value="Copper-exporting P-type ATPase A"/>
    <property type="match status" value="1"/>
</dbReference>
<evidence type="ECO:0000256" key="6">
    <source>
        <dbReference type="ARBA" id="ARBA00022741"/>
    </source>
</evidence>
<dbReference type="GO" id="GO:0012505">
    <property type="term" value="C:endomembrane system"/>
    <property type="evidence" value="ECO:0007669"/>
    <property type="project" value="UniProtKB-SubCell"/>
</dbReference>
<dbReference type="PANTHER" id="PTHR43520:SF8">
    <property type="entry name" value="P-TYPE CU(+) TRANSPORTER"/>
    <property type="match status" value="1"/>
</dbReference>
<evidence type="ECO:0000256" key="10">
    <source>
        <dbReference type="ARBA" id="ARBA00023136"/>
    </source>
</evidence>
<evidence type="ECO:0000256" key="4">
    <source>
        <dbReference type="ARBA" id="ARBA00022692"/>
    </source>
</evidence>
<dbReference type="SUPFAM" id="SSF56784">
    <property type="entry name" value="HAD-like"/>
    <property type="match status" value="1"/>
</dbReference>
<dbReference type="InterPro" id="IPR059000">
    <property type="entry name" value="ATPase_P-type_domA"/>
</dbReference>
<dbReference type="InterPro" id="IPR006121">
    <property type="entry name" value="HMA_dom"/>
</dbReference>
<dbReference type="EMBL" id="MDEN01000068">
    <property type="protein sequence ID" value="OCX13928.1"/>
    <property type="molecule type" value="Genomic_DNA"/>
</dbReference>
<dbReference type="PROSITE" id="PS50846">
    <property type="entry name" value="HMA_2"/>
    <property type="match status" value="1"/>
</dbReference>
<keyword evidence="10 13" id="KW-0472">Membrane</keyword>
<comment type="similarity">
    <text evidence="2 13">Belongs to the cation transport ATPase (P-type) (TC 3.A.3) family. Type IB subfamily.</text>
</comment>
<dbReference type="InterPro" id="IPR044492">
    <property type="entry name" value="P_typ_ATPase_HD_dom"/>
</dbReference>
<feature type="transmembrane region" description="Helical" evidence="13">
    <location>
        <begin position="363"/>
        <end position="383"/>
    </location>
</feature>
<dbReference type="Gene3D" id="3.40.50.1000">
    <property type="entry name" value="HAD superfamily/HAD-like"/>
    <property type="match status" value="1"/>
</dbReference>
<comment type="subcellular location">
    <subcellularLocation>
        <location evidence="13">Cell membrane</location>
    </subcellularLocation>
    <subcellularLocation>
        <location evidence="1">Endomembrane system</location>
        <topology evidence="1">Multi-pass membrane protein</topology>
    </subcellularLocation>
</comment>
<feature type="domain" description="HMA" evidence="15">
    <location>
        <begin position="5"/>
        <end position="70"/>
    </location>
</feature>
<comment type="catalytic activity">
    <reaction evidence="12">
        <text>Cu(2+)(in) + ATP + H2O = Cu(2+)(out) + ADP + phosphate + H(+)</text>
        <dbReference type="Rhea" id="RHEA:10376"/>
        <dbReference type="ChEBI" id="CHEBI:15377"/>
        <dbReference type="ChEBI" id="CHEBI:15378"/>
        <dbReference type="ChEBI" id="CHEBI:29036"/>
        <dbReference type="ChEBI" id="CHEBI:30616"/>
        <dbReference type="ChEBI" id="CHEBI:43474"/>
        <dbReference type="ChEBI" id="CHEBI:456216"/>
        <dbReference type="EC" id="7.2.2.9"/>
    </reaction>
</comment>
<dbReference type="GO" id="GO:0043682">
    <property type="term" value="F:P-type divalent copper transporter activity"/>
    <property type="evidence" value="ECO:0007669"/>
    <property type="project" value="UniProtKB-EC"/>
</dbReference>
<evidence type="ECO:0000313" key="17">
    <source>
        <dbReference type="Proteomes" id="UP000095143"/>
    </source>
</evidence>
<dbReference type="SFLD" id="SFLDF00027">
    <property type="entry name" value="p-type_atpase"/>
    <property type="match status" value="1"/>
</dbReference>
<dbReference type="Pfam" id="PF00122">
    <property type="entry name" value="E1-E2_ATPase"/>
    <property type="match status" value="1"/>
</dbReference>
<keyword evidence="6 13" id="KW-0547">Nucleotide-binding</keyword>
<dbReference type="CDD" id="cd00371">
    <property type="entry name" value="HMA"/>
    <property type="match status" value="1"/>
</dbReference>
<dbReference type="SUPFAM" id="SSF55008">
    <property type="entry name" value="HMA, heavy metal-associated domain"/>
    <property type="match status" value="1"/>
</dbReference>
<keyword evidence="8" id="KW-1278">Translocase</keyword>
<accession>A0A1C2DGP1</accession>
<dbReference type="NCBIfam" id="TIGR01494">
    <property type="entry name" value="ATPase_P-type"/>
    <property type="match status" value="2"/>
</dbReference>
<feature type="transmembrane region" description="Helical" evidence="13">
    <location>
        <begin position="338"/>
        <end position="357"/>
    </location>
</feature>
<feature type="region of interest" description="Disordered" evidence="14">
    <location>
        <begin position="733"/>
        <end position="754"/>
    </location>
</feature>
<evidence type="ECO:0000256" key="1">
    <source>
        <dbReference type="ARBA" id="ARBA00004127"/>
    </source>
</evidence>
<dbReference type="PRINTS" id="PR00119">
    <property type="entry name" value="CATATPASE"/>
</dbReference>
<gene>
    <name evidence="16" type="ORF">BBI10_20410</name>
</gene>
<comment type="subunit">
    <text evidence="3">Monomer.</text>
</comment>
<keyword evidence="4 13" id="KW-0812">Transmembrane</keyword>
<dbReference type="GO" id="GO:0005507">
    <property type="term" value="F:copper ion binding"/>
    <property type="evidence" value="ECO:0007669"/>
    <property type="project" value="TreeGrafter"/>
</dbReference>
<evidence type="ECO:0000256" key="5">
    <source>
        <dbReference type="ARBA" id="ARBA00022723"/>
    </source>
</evidence>
<dbReference type="NCBIfam" id="TIGR01511">
    <property type="entry name" value="ATPase-IB1_Cu"/>
    <property type="match status" value="1"/>
</dbReference>
<evidence type="ECO:0000256" key="11">
    <source>
        <dbReference type="ARBA" id="ARBA00038904"/>
    </source>
</evidence>
<dbReference type="RefSeq" id="WP_065991440.1">
    <property type="nucleotide sequence ID" value="NZ_MDEN01000068.1"/>
</dbReference>
<dbReference type="PROSITE" id="PS01047">
    <property type="entry name" value="HMA_1"/>
    <property type="match status" value="1"/>
</dbReference>
<dbReference type="STRING" id="158627.BW687_03665"/>
<dbReference type="Proteomes" id="UP000095143">
    <property type="component" value="Unassembled WGS sequence"/>
</dbReference>
<dbReference type="InterPro" id="IPR018303">
    <property type="entry name" value="ATPase_P-typ_P_site"/>
</dbReference>
<keyword evidence="13" id="KW-1003">Cell membrane</keyword>
<reference evidence="16 17" key="1">
    <citation type="submission" date="2016-08" db="EMBL/GenBank/DDBJ databases">
        <title>Whole genome sequence of Pseudomonas graminis strain UASWS1507, a potential biological control agent for agriculture.</title>
        <authorList>
            <person name="Crovadore J."/>
            <person name="Calmin G."/>
            <person name="Chablais R."/>
            <person name="Cochard B."/>
            <person name="Lefort F."/>
        </authorList>
    </citation>
    <scope>NUCLEOTIDE SEQUENCE [LARGE SCALE GENOMIC DNA]</scope>
    <source>
        <strain evidence="16 17">UASWS1507</strain>
    </source>
</reference>
<dbReference type="GO" id="GO:0055070">
    <property type="term" value="P:copper ion homeostasis"/>
    <property type="evidence" value="ECO:0007669"/>
    <property type="project" value="TreeGrafter"/>
</dbReference>
<dbReference type="CDD" id="cd02094">
    <property type="entry name" value="P-type_ATPase_Cu-like"/>
    <property type="match status" value="1"/>
</dbReference>
<keyword evidence="9 13" id="KW-1133">Transmembrane helix</keyword>
<evidence type="ECO:0000256" key="13">
    <source>
        <dbReference type="RuleBase" id="RU362081"/>
    </source>
</evidence>
<dbReference type="InterPro" id="IPR001757">
    <property type="entry name" value="P_typ_ATPase"/>
</dbReference>
<name>A0A1C2DGP1_9PSED</name>
<dbReference type="SUPFAM" id="SSF81653">
    <property type="entry name" value="Calcium ATPase, transduction domain A"/>
    <property type="match status" value="1"/>
</dbReference>
<evidence type="ECO:0000256" key="3">
    <source>
        <dbReference type="ARBA" id="ARBA00011245"/>
    </source>
</evidence>
<dbReference type="SFLD" id="SFLDS00003">
    <property type="entry name" value="Haloacid_Dehalogenase"/>
    <property type="match status" value="1"/>
</dbReference>
<evidence type="ECO:0000256" key="12">
    <source>
        <dbReference type="ARBA" id="ARBA00047424"/>
    </source>
</evidence>
<dbReference type="EC" id="7.2.2.9" evidence="11"/>